<proteinExistence type="predicted"/>
<organism evidence="2 3">
    <name type="scientific">Gramella jeungdoensis</name>
    <dbReference type="NCBI Taxonomy" id="708091"/>
    <lineage>
        <taxon>Bacteria</taxon>
        <taxon>Pseudomonadati</taxon>
        <taxon>Bacteroidota</taxon>
        <taxon>Flavobacteriia</taxon>
        <taxon>Flavobacteriales</taxon>
        <taxon>Flavobacteriaceae</taxon>
        <taxon>Christiangramia</taxon>
    </lineage>
</organism>
<dbReference type="RefSeq" id="WP_252114948.1">
    <property type="nucleotide sequence ID" value="NZ_JAMSCK010000005.1"/>
</dbReference>
<reference evidence="2" key="1">
    <citation type="submission" date="2022-06" db="EMBL/GenBank/DDBJ databases">
        <title>Gramella sediminis sp. nov., isolated from deep-sea sediment of the Indian Ocean.</title>
        <authorList>
            <person name="Yang L."/>
        </authorList>
    </citation>
    <scope>NUCLEOTIDE SEQUENCE</scope>
    <source>
        <strain evidence="2">HMD3159</strain>
    </source>
</reference>
<accession>A0ABT0Z644</accession>
<evidence type="ECO:0000256" key="1">
    <source>
        <dbReference type="SAM" id="SignalP"/>
    </source>
</evidence>
<gene>
    <name evidence="2" type="ORF">NE848_14620</name>
</gene>
<keyword evidence="1" id="KW-0732">Signal</keyword>
<dbReference type="EMBL" id="JAMSCK010000005">
    <property type="protein sequence ID" value="MCM8570627.1"/>
    <property type="molecule type" value="Genomic_DNA"/>
</dbReference>
<evidence type="ECO:0000313" key="2">
    <source>
        <dbReference type="EMBL" id="MCM8570627.1"/>
    </source>
</evidence>
<feature type="signal peptide" evidence="1">
    <location>
        <begin position="1"/>
        <end position="18"/>
    </location>
</feature>
<keyword evidence="3" id="KW-1185">Reference proteome</keyword>
<protein>
    <recommendedName>
        <fullName evidence="4">Glycine zipper family protein</fullName>
    </recommendedName>
</protein>
<comment type="caution">
    <text evidence="2">The sequence shown here is derived from an EMBL/GenBank/DDBJ whole genome shotgun (WGS) entry which is preliminary data.</text>
</comment>
<sequence length="163" mass="17407">MKTLIFILGIIFTSQLFAQQTESTLRYKDTFVRVFDANGKKIAKGKIVNISDNTLSLKRGKGYSEIPMDKINHIKTNHSAATSVLVPALAGVIIGGIIGAQDADPDALFYPTTEAEAAAMGALLGGAAGAGIGGLSLLFRKGNVYHIQGSQEAWKYFRESMAL</sequence>
<dbReference type="Proteomes" id="UP001155077">
    <property type="component" value="Unassembled WGS sequence"/>
</dbReference>
<feature type="chain" id="PRO_5047410798" description="Glycine zipper family protein" evidence="1">
    <location>
        <begin position="19"/>
        <end position="163"/>
    </location>
</feature>
<name>A0ABT0Z644_9FLAO</name>
<evidence type="ECO:0000313" key="3">
    <source>
        <dbReference type="Proteomes" id="UP001155077"/>
    </source>
</evidence>
<evidence type="ECO:0008006" key="4">
    <source>
        <dbReference type="Google" id="ProtNLM"/>
    </source>
</evidence>